<reference evidence="14" key="1">
    <citation type="journal article" date="2019" name="Int. J. Syst. Evol. Microbiol.">
        <title>The Global Catalogue of Microorganisms (GCM) 10K type strain sequencing project: providing services to taxonomists for standard genome sequencing and annotation.</title>
        <authorList>
            <consortium name="The Broad Institute Genomics Platform"/>
            <consortium name="The Broad Institute Genome Sequencing Center for Infectious Disease"/>
            <person name="Wu L."/>
            <person name="Ma J."/>
        </authorList>
    </citation>
    <scope>NUCLEOTIDE SEQUENCE [LARGE SCALE GENOMIC DNA]</scope>
    <source>
        <strain evidence="14">JCM 15481</strain>
    </source>
</reference>
<keyword evidence="5" id="KW-0812">Transmembrane</keyword>
<name>A0ABP5JZ67_9ACTN</name>
<gene>
    <name evidence="13" type="ORF">GCM10009802_26530</name>
</gene>
<evidence type="ECO:0000256" key="8">
    <source>
        <dbReference type="ARBA" id="ARBA00022989"/>
    </source>
</evidence>
<evidence type="ECO:0008006" key="15">
    <source>
        <dbReference type="Google" id="ProtNLM"/>
    </source>
</evidence>
<proteinExistence type="predicted"/>
<dbReference type="InterPro" id="IPR038659">
    <property type="entry name" value="AOX_sf"/>
</dbReference>
<sequence length="275" mass="31583">MSPRIIEAFDDPHDDRERTGHTMPTTTAVKPATRPAPAASAAPAAPAAHGGPPKLTAAELHAAQRETLAAPRLRYGLLARALFKQMDLVYGRERTLVKFAMLEFIARVPYQAWERMGYHALSRVRHRSALAKRVHERIEETREEQDNEQWHLLILQDLIQRNGQRQSFVLHRLAPWVVAFFYYHVSWVLFLVKPEWSYRLNADFEDHAEHEYMAYVADHPELAQEPDPGTYADEYGRYASVADLLRQIGHDERVHKLDSLAHMRAPRFQDAPPAA</sequence>
<keyword evidence="9" id="KW-0560">Oxidoreductase</keyword>
<organism evidence="13 14">
    <name type="scientific">Streptomyces synnematoformans</name>
    <dbReference type="NCBI Taxonomy" id="415721"/>
    <lineage>
        <taxon>Bacteria</taxon>
        <taxon>Bacillati</taxon>
        <taxon>Actinomycetota</taxon>
        <taxon>Actinomycetes</taxon>
        <taxon>Kitasatosporales</taxon>
        <taxon>Streptomycetaceae</taxon>
        <taxon>Streptomyces</taxon>
    </lineage>
</organism>
<accession>A0ABP5JZ67</accession>
<protein>
    <recommendedName>
        <fullName evidence="15">Alternative oxidase</fullName>
    </recommendedName>
</protein>
<feature type="compositionally biased region" description="Low complexity" evidence="12">
    <location>
        <begin position="31"/>
        <end position="53"/>
    </location>
</feature>
<keyword evidence="10" id="KW-0408">Iron</keyword>
<comment type="caution">
    <text evidence="13">The sequence shown here is derived from an EMBL/GenBank/DDBJ whole genome shotgun (WGS) entry which is preliminary data.</text>
</comment>
<keyword evidence="14" id="KW-1185">Reference proteome</keyword>
<evidence type="ECO:0000256" key="12">
    <source>
        <dbReference type="SAM" id="MobiDB-lite"/>
    </source>
</evidence>
<keyword evidence="6" id="KW-0479">Metal-binding</keyword>
<evidence type="ECO:0000256" key="7">
    <source>
        <dbReference type="ARBA" id="ARBA00022982"/>
    </source>
</evidence>
<keyword evidence="7" id="KW-0249">Electron transport</keyword>
<evidence type="ECO:0000256" key="2">
    <source>
        <dbReference type="ARBA" id="ARBA00004370"/>
    </source>
</evidence>
<dbReference type="Pfam" id="PF01786">
    <property type="entry name" value="AOX"/>
    <property type="match status" value="1"/>
</dbReference>
<evidence type="ECO:0000256" key="10">
    <source>
        <dbReference type="ARBA" id="ARBA00023004"/>
    </source>
</evidence>
<keyword evidence="11" id="KW-0472">Membrane</keyword>
<evidence type="ECO:0000313" key="14">
    <source>
        <dbReference type="Proteomes" id="UP001500443"/>
    </source>
</evidence>
<dbReference type="EMBL" id="BAAAPF010000067">
    <property type="protein sequence ID" value="GAA2122569.1"/>
    <property type="molecule type" value="Genomic_DNA"/>
</dbReference>
<evidence type="ECO:0000256" key="1">
    <source>
        <dbReference type="ARBA" id="ARBA00001962"/>
    </source>
</evidence>
<keyword evidence="8" id="KW-1133">Transmembrane helix</keyword>
<keyword evidence="4" id="KW-0679">Respiratory chain</keyword>
<feature type="region of interest" description="Disordered" evidence="12">
    <location>
        <begin position="1"/>
        <end position="54"/>
    </location>
</feature>
<comment type="subcellular location">
    <subcellularLocation>
        <location evidence="2">Membrane</location>
    </subcellularLocation>
</comment>
<evidence type="ECO:0000256" key="3">
    <source>
        <dbReference type="ARBA" id="ARBA00022448"/>
    </source>
</evidence>
<evidence type="ECO:0000256" key="11">
    <source>
        <dbReference type="ARBA" id="ARBA00023136"/>
    </source>
</evidence>
<evidence type="ECO:0000256" key="9">
    <source>
        <dbReference type="ARBA" id="ARBA00023002"/>
    </source>
</evidence>
<dbReference type="Proteomes" id="UP001500443">
    <property type="component" value="Unassembled WGS sequence"/>
</dbReference>
<evidence type="ECO:0000256" key="5">
    <source>
        <dbReference type="ARBA" id="ARBA00022692"/>
    </source>
</evidence>
<dbReference type="Gene3D" id="1.20.1260.140">
    <property type="entry name" value="Alternative oxidase"/>
    <property type="match status" value="1"/>
</dbReference>
<feature type="compositionally biased region" description="Basic and acidic residues" evidence="12">
    <location>
        <begin position="10"/>
        <end position="20"/>
    </location>
</feature>
<evidence type="ECO:0000313" key="13">
    <source>
        <dbReference type="EMBL" id="GAA2122569.1"/>
    </source>
</evidence>
<dbReference type="InterPro" id="IPR002680">
    <property type="entry name" value="AOX"/>
</dbReference>
<comment type="cofactor">
    <cofactor evidence="1">
        <name>Fe cation</name>
        <dbReference type="ChEBI" id="CHEBI:24875"/>
    </cofactor>
</comment>
<evidence type="ECO:0000256" key="4">
    <source>
        <dbReference type="ARBA" id="ARBA00022660"/>
    </source>
</evidence>
<keyword evidence="3" id="KW-0813">Transport</keyword>
<evidence type="ECO:0000256" key="6">
    <source>
        <dbReference type="ARBA" id="ARBA00022723"/>
    </source>
</evidence>